<organism evidence="1 2">
    <name type="scientific">Favolaschia claudopus</name>
    <dbReference type="NCBI Taxonomy" id="2862362"/>
    <lineage>
        <taxon>Eukaryota</taxon>
        <taxon>Fungi</taxon>
        <taxon>Dikarya</taxon>
        <taxon>Basidiomycota</taxon>
        <taxon>Agaricomycotina</taxon>
        <taxon>Agaricomycetes</taxon>
        <taxon>Agaricomycetidae</taxon>
        <taxon>Agaricales</taxon>
        <taxon>Marasmiineae</taxon>
        <taxon>Mycenaceae</taxon>
        <taxon>Favolaschia</taxon>
    </lineage>
</organism>
<dbReference type="Gene3D" id="1.25.10.10">
    <property type="entry name" value="Leucine-rich Repeat Variant"/>
    <property type="match status" value="1"/>
</dbReference>
<accession>A0AAW0C3N8</accession>
<reference evidence="1 2" key="1">
    <citation type="journal article" date="2024" name="J Genomics">
        <title>Draft genome sequencing and assembly of Favolaschia claudopus CIRM-BRFM 2984 isolated from oak limbs.</title>
        <authorList>
            <person name="Navarro D."/>
            <person name="Drula E."/>
            <person name="Chaduli D."/>
            <person name="Cazenave R."/>
            <person name="Ahrendt S."/>
            <person name="Wang J."/>
            <person name="Lipzen A."/>
            <person name="Daum C."/>
            <person name="Barry K."/>
            <person name="Grigoriev I.V."/>
            <person name="Favel A."/>
            <person name="Rosso M.N."/>
            <person name="Martin F."/>
        </authorList>
    </citation>
    <scope>NUCLEOTIDE SEQUENCE [LARGE SCALE GENOMIC DNA]</scope>
    <source>
        <strain evidence="1 2">CIRM-BRFM 2984</strain>
    </source>
</reference>
<dbReference type="SUPFAM" id="SSF48371">
    <property type="entry name" value="ARM repeat"/>
    <property type="match status" value="1"/>
</dbReference>
<gene>
    <name evidence="1" type="ORF">R3P38DRAFT_2772704</name>
</gene>
<sequence length="202" mass="22593">MASSEQVPEKGAKFARVRRIRNMLSYMELLQDAIQLYTQTTIDYLRFKLQLIYPMGRDPDHGVRSTARRTLLNIIEVSDDSKTLEALTKNVPLSKDIVQQTLHQLAISSGEESDALTGLTSALMRLSGSTKGAWAISATNFIKYAPKLLDNHHLCLHASAILSNMALHEVLVLDTELETRLQDLASHPESEIREYALYALLG</sequence>
<evidence type="ECO:0000313" key="1">
    <source>
        <dbReference type="EMBL" id="KAK7033779.1"/>
    </source>
</evidence>
<dbReference type="InterPro" id="IPR016024">
    <property type="entry name" value="ARM-type_fold"/>
</dbReference>
<dbReference type="Proteomes" id="UP001362999">
    <property type="component" value="Unassembled WGS sequence"/>
</dbReference>
<proteinExistence type="predicted"/>
<evidence type="ECO:0000313" key="2">
    <source>
        <dbReference type="Proteomes" id="UP001362999"/>
    </source>
</evidence>
<keyword evidence="2" id="KW-1185">Reference proteome</keyword>
<comment type="caution">
    <text evidence="1">The sequence shown here is derived from an EMBL/GenBank/DDBJ whole genome shotgun (WGS) entry which is preliminary data.</text>
</comment>
<dbReference type="AlphaFoldDB" id="A0AAW0C3N8"/>
<dbReference type="EMBL" id="JAWWNJ010000022">
    <property type="protein sequence ID" value="KAK7033779.1"/>
    <property type="molecule type" value="Genomic_DNA"/>
</dbReference>
<protein>
    <submittedName>
        <fullName evidence="1">Uncharacterized protein</fullName>
    </submittedName>
</protein>
<dbReference type="InterPro" id="IPR011989">
    <property type="entry name" value="ARM-like"/>
</dbReference>
<name>A0AAW0C3N8_9AGAR</name>